<dbReference type="SMART" id="SM00034">
    <property type="entry name" value="CLECT"/>
    <property type="match status" value="1"/>
</dbReference>
<dbReference type="KEGG" id="bfo:118427168"/>
<protein>
    <submittedName>
        <fullName evidence="4">CD209 antigen-like protein A</fullName>
    </submittedName>
</protein>
<dbReference type="OrthoDB" id="8950604at2759"/>
<evidence type="ECO:0000256" key="1">
    <source>
        <dbReference type="ARBA" id="ARBA00023157"/>
    </source>
</evidence>
<dbReference type="PANTHER" id="PTHR22801">
    <property type="entry name" value="LITHOSTATHINE"/>
    <property type="match status" value="1"/>
</dbReference>
<dbReference type="PROSITE" id="PS50041">
    <property type="entry name" value="C_TYPE_LECTIN_2"/>
    <property type="match status" value="1"/>
</dbReference>
<dbReference type="PROSITE" id="PS00615">
    <property type="entry name" value="C_TYPE_LECTIN_1"/>
    <property type="match status" value="1"/>
</dbReference>
<dbReference type="GeneID" id="118427168"/>
<feature type="domain" description="C-type lectin" evidence="2">
    <location>
        <begin position="47"/>
        <end position="165"/>
    </location>
</feature>
<dbReference type="PANTHER" id="PTHR22801:SF63">
    <property type="entry name" value="C-TYPE LECTIN DOMAIN-CONTAINING PROTEIN"/>
    <property type="match status" value="1"/>
</dbReference>
<evidence type="ECO:0000313" key="3">
    <source>
        <dbReference type="Proteomes" id="UP000001554"/>
    </source>
</evidence>
<gene>
    <name evidence="4" type="primary">LOC118427168</name>
</gene>
<dbReference type="RefSeq" id="XP_035692699.1">
    <property type="nucleotide sequence ID" value="XM_035836806.1"/>
</dbReference>
<sequence length="168" mass="19163">MLLWHWINRLSHILAEQRNTTDSLRERVAQLEGRIRDTDCPVGYQRFQRTCYRFSTNQKPYNESQATCHGEGGRLATVKNNETQNFLANHVKATTRAHTWIGLSDQEAEGLWVWDDGTLLVGDGIWGTGEPNGRTRENCAHISPGFHNGHWNDVACSMSNYYICEVLA</sequence>
<reference evidence="3" key="1">
    <citation type="journal article" date="2020" name="Nat. Ecol. Evol.">
        <title>Deeply conserved synteny resolves early events in vertebrate evolution.</title>
        <authorList>
            <person name="Simakov O."/>
            <person name="Marletaz F."/>
            <person name="Yue J.X."/>
            <person name="O'Connell B."/>
            <person name="Jenkins J."/>
            <person name="Brandt A."/>
            <person name="Calef R."/>
            <person name="Tung C.H."/>
            <person name="Huang T.K."/>
            <person name="Schmutz J."/>
            <person name="Satoh N."/>
            <person name="Yu J.K."/>
            <person name="Putnam N.H."/>
            <person name="Green R.E."/>
            <person name="Rokhsar D.S."/>
        </authorList>
    </citation>
    <scope>NUCLEOTIDE SEQUENCE [LARGE SCALE GENOMIC DNA]</scope>
    <source>
        <strain evidence="3">S238N-H82</strain>
    </source>
</reference>
<dbReference type="InterPro" id="IPR016187">
    <property type="entry name" value="CTDL_fold"/>
</dbReference>
<evidence type="ECO:0000313" key="4">
    <source>
        <dbReference type="RefSeq" id="XP_035692699.1"/>
    </source>
</evidence>
<reference evidence="4" key="2">
    <citation type="submission" date="2025-08" db="UniProtKB">
        <authorList>
            <consortium name="RefSeq"/>
        </authorList>
    </citation>
    <scope>IDENTIFICATION</scope>
    <source>
        <strain evidence="4">S238N-H82</strain>
        <tissue evidence="4">Testes</tissue>
    </source>
</reference>
<dbReference type="Proteomes" id="UP000001554">
    <property type="component" value="Chromosome 12"/>
</dbReference>
<dbReference type="InterPro" id="IPR018378">
    <property type="entry name" value="C-type_lectin_CS"/>
</dbReference>
<dbReference type="Gene3D" id="3.10.100.10">
    <property type="entry name" value="Mannose-Binding Protein A, subunit A"/>
    <property type="match status" value="1"/>
</dbReference>
<dbReference type="InterPro" id="IPR001304">
    <property type="entry name" value="C-type_lectin-like"/>
</dbReference>
<dbReference type="InterPro" id="IPR050801">
    <property type="entry name" value="Ca-Dep_Lectins_ImmuneDev"/>
</dbReference>
<accession>A0A9J7M3N9</accession>
<dbReference type="Pfam" id="PF00059">
    <property type="entry name" value="Lectin_C"/>
    <property type="match status" value="1"/>
</dbReference>
<dbReference type="AlphaFoldDB" id="A0A9J7M3N9"/>
<dbReference type="SUPFAM" id="SSF56436">
    <property type="entry name" value="C-type lectin-like"/>
    <property type="match status" value="1"/>
</dbReference>
<dbReference type="InterPro" id="IPR016186">
    <property type="entry name" value="C-type_lectin-like/link_sf"/>
</dbReference>
<evidence type="ECO:0000259" key="2">
    <source>
        <dbReference type="PROSITE" id="PS50041"/>
    </source>
</evidence>
<keyword evidence="3" id="KW-1185">Reference proteome</keyword>
<proteinExistence type="predicted"/>
<name>A0A9J7M3N9_BRAFL</name>
<organism evidence="3 4">
    <name type="scientific">Branchiostoma floridae</name>
    <name type="common">Florida lancelet</name>
    <name type="synonym">Amphioxus</name>
    <dbReference type="NCBI Taxonomy" id="7739"/>
    <lineage>
        <taxon>Eukaryota</taxon>
        <taxon>Metazoa</taxon>
        <taxon>Chordata</taxon>
        <taxon>Cephalochordata</taxon>
        <taxon>Leptocardii</taxon>
        <taxon>Amphioxiformes</taxon>
        <taxon>Branchiostomatidae</taxon>
        <taxon>Branchiostoma</taxon>
    </lineage>
</organism>
<keyword evidence="1" id="KW-1015">Disulfide bond</keyword>
<dbReference type="OMA" id="ENCAHIS"/>